<protein>
    <recommendedName>
        <fullName evidence="3">Nucleotide-diphospho-sugar transferase domain-containing protein</fullName>
    </recommendedName>
</protein>
<organism evidence="1">
    <name type="scientific">Hemiselmis andersenii</name>
    <name type="common">Cryptophyte alga</name>
    <dbReference type="NCBI Taxonomy" id="464988"/>
    <lineage>
        <taxon>Eukaryota</taxon>
        <taxon>Cryptophyceae</taxon>
        <taxon>Cryptomonadales</taxon>
        <taxon>Hemiselmidaceae</taxon>
        <taxon>Hemiselmis</taxon>
    </lineage>
</organism>
<evidence type="ECO:0000313" key="1">
    <source>
        <dbReference type="EMBL" id="CAD8758331.1"/>
    </source>
</evidence>
<dbReference type="AlphaFoldDB" id="A0A6T8PIA8"/>
<sequence>MSRHSLFSRLGGLATAVVILLLVWNHYLVLHNLPDANERGIRKQCPLQPAFCPKLGCGKATRNHLEVVSKPEARHPAPPKGKNLILGMATQNIELARLGVFLRSAREFVSPRTLIVILSDQPSAPNSTRAQLLDALGVQETVSWVSGELESQYHPNSHRWVLLRDFLKGQKVQYDAVLFTDVRDVAFQGDPFAIMTGQNKSSLFVFREASPARRGEDGTIATEQRNKGWVLKCFGQEGLDEIGREVVSCAGVTMSGWSAALVYVSLMVDTILSKSTCIDQGVHNYLIYSGKLQRSISPAPLVVVPLEQGVVAQVQSMPPQSVWRNKIGQIVTPTGIPYAIVHQYDRSKHRYQPQALQQFQLFPSGSVLP</sequence>
<gene>
    <name evidence="2" type="ORF">HAND00432_LOCUS37925</name>
    <name evidence="1" type="ORF">HAND1043_LOCUS24845</name>
</gene>
<reference evidence="1" key="1">
    <citation type="submission" date="2021-01" db="EMBL/GenBank/DDBJ databases">
        <authorList>
            <person name="Corre E."/>
            <person name="Pelletier E."/>
            <person name="Niang G."/>
            <person name="Scheremetjew M."/>
            <person name="Finn R."/>
            <person name="Kale V."/>
            <person name="Holt S."/>
            <person name="Cochrane G."/>
            <person name="Meng A."/>
            <person name="Brown T."/>
            <person name="Cohen L."/>
        </authorList>
    </citation>
    <scope>NUCLEOTIDE SEQUENCE</scope>
    <source>
        <strain evidence="1">CCMP441</strain>
        <strain evidence="2">CCMP644</strain>
    </source>
</reference>
<evidence type="ECO:0008006" key="3">
    <source>
        <dbReference type="Google" id="ProtNLM"/>
    </source>
</evidence>
<evidence type="ECO:0000313" key="2">
    <source>
        <dbReference type="EMBL" id="CAD8986912.1"/>
    </source>
</evidence>
<dbReference type="EMBL" id="HBFX01062792">
    <property type="protein sequence ID" value="CAD8986912.1"/>
    <property type="molecule type" value="Transcribed_RNA"/>
</dbReference>
<proteinExistence type="predicted"/>
<accession>A0A6T8PIA8</accession>
<name>A0A6T8PIA8_HEMAN</name>
<dbReference type="EMBL" id="HBFK01040910">
    <property type="protein sequence ID" value="CAD8758331.1"/>
    <property type="molecule type" value="Transcribed_RNA"/>
</dbReference>